<sequence>MSTFIPLNGSTAPKPAGAAAVRRTASVAALAALALAATACSSSGGDPLGGGASTSAAGGGTSAAAAPGGTVVVGSANFPENVLLGSIYAQALRAKGVKVEEKFNIGSREVLYGQLQSGSLSVLPEYNGALLAYLGGKSADPTAAAVNAELTKTLPASLGILESSPAEDKDTLSISQESADKLGLKTIADLAAKAGEFTIGGPPEFKSRQEQSLKDVYGLTFKEWKSTGETTANAVKDGSIQVGNVFSTDPKITQLKLVPLADPKNLFGAQNVTPLVNKAKVDATTTGALNAVSAKLDTAGLLALMKKVAVDKEDPSAVAKDWLKSSGLS</sequence>
<evidence type="ECO:0000313" key="3">
    <source>
        <dbReference type="Proteomes" id="UP001432222"/>
    </source>
</evidence>
<dbReference type="InterPro" id="IPR007210">
    <property type="entry name" value="ABC_Gly_betaine_transp_sub-bd"/>
</dbReference>
<dbReference type="Proteomes" id="UP001432222">
    <property type="component" value="Chromosome"/>
</dbReference>
<proteinExistence type="predicted"/>
<dbReference type="Gene3D" id="3.40.190.120">
    <property type="entry name" value="Osmoprotection protein (prox), domain 2"/>
    <property type="match status" value="1"/>
</dbReference>
<dbReference type="RefSeq" id="WP_328954107.1">
    <property type="nucleotide sequence ID" value="NZ_CP108110.1"/>
</dbReference>
<gene>
    <name evidence="2" type="ORF">OHA16_08870</name>
</gene>
<accession>A0ABZ1TY88</accession>
<evidence type="ECO:0000259" key="1">
    <source>
        <dbReference type="Pfam" id="PF04069"/>
    </source>
</evidence>
<dbReference type="SUPFAM" id="SSF53850">
    <property type="entry name" value="Periplasmic binding protein-like II"/>
    <property type="match status" value="1"/>
</dbReference>
<evidence type="ECO:0000313" key="2">
    <source>
        <dbReference type="EMBL" id="WUQ83074.1"/>
    </source>
</evidence>
<keyword evidence="3" id="KW-1185">Reference proteome</keyword>
<organism evidence="2 3">
    <name type="scientific">Kitasatospora purpeofusca</name>
    <dbReference type="NCBI Taxonomy" id="67352"/>
    <lineage>
        <taxon>Bacteria</taxon>
        <taxon>Bacillati</taxon>
        <taxon>Actinomycetota</taxon>
        <taxon>Actinomycetes</taxon>
        <taxon>Kitasatosporales</taxon>
        <taxon>Streptomycetaceae</taxon>
        <taxon>Kitasatospora</taxon>
    </lineage>
</organism>
<dbReference type="EMBL" id="CP108110">
    <property type="protein sequence ID" value="WUQ83074.1"/>
    <property type="molecule type" value="Genomic_DNA"/>
</dbReference>
<feature type="domain" description="ABC-type glycine betaine transport system substrate-binding" evidence="1">
    <location>
        <begin position="70"/>
        <end position="324"/>
    </location>
</feature>
<dbReference type="Pfam" id="PF04069">
    <property type="entry name" value="OpuAC"/>
    <property type="match status" value="1"/>
</dbReference>
<dbReference type="CDD" id="cd13606">
    <property type="entry name" value="PBP2_ProX_like"/>
    <property type="match status" value="1"/>
</dbReference>
<protein>
    <submittedName>
        <fullName evidence="2">ABC transporter substrate-binding protein</fullName>
    </submittedName>
</protein>
<name>A0ABZ1TY88_9ACTN</name>
<reference evidence="2" key="1">
    <citation type="submission" date="2022-10" db="EMBL/GenBank/DDBJ databases">
        <title>The complete genomes of actinobacterial strains from the NBC collection.</title>
        <authorList>
            <person name="Joergensen T.S."/>
            <person name="Alvarez Arevalo M."/>
            <person name="Sterndorff E.B."/>
            <person name="Faurdal D."/>
            <person name="Vuksanovic O."/>
            <person name="Mourched A.-S."/>
            <person name="Charusanti P."/>
            <person name="Shaw S."/>
            <person name="Blin K."/>
            <person name="Weber T."/>
        </authorList>
    </citation>
    <scope>NUCLEOTIDE SEQUENCE</scope>
    <source>
        <strain evidence="2">NBC_00222</strain>
    </source>
</reference>
<dbReference type="Gene3D" id="3.40.190.10">
    <property type="entry name" value="Periplasmic binding protein-like II"/>
    <property type="match status" value="1"/>
</dbReference>